<gene>
    <name evidence="2" type="ORF">GGR95_003845</name>
</gene>
<feature type="region of interest" description="Disordered" evidence="1">
    <location>
        <begin position="1"/>
        <end position="21"/>
    </location>
</feature>
<dbReference type="RefSeq" id="WP_184568393.1">
    <property type="nucleotide sequence ID" value="NZ_JACIEI010000040.1"/>
</dbReference>
<organism evidence="2 3">
    <name type="scientific">Sulfitobacter undariae</name>
    <dbReference type="NCBI Taxonomy" id="1563671"/>
    <lineage>
        <taxon>Bacteria</taxon>
        <taxon>Pseudomonadati</taxon>
        <taxon>Pseudomonadota</taxon>
        <taxon>Alphaproteobacteria</taxon>
        <taxon>Rhodobacterales</taxon>
        <taxon>Roseobacteraceae</taxon>
        <taxon>Sulfitobacter</taxon>
    </lineage>
</organism>
<dbReference type="AlphaFoldDB" id="A0A7W6E7I2"/>
<dbReference type="Proteomes" id="UP000530268">
    <property type="component" value="Unassembled WGS sequence"/>
</dbReference>
<name>A0A7W6E7I2_9RHOB</name>
<evidence type="ECO:0000313" key="3">
    <source>
        <dbReference type="Proteomes" id="UP000530268"/>
    </source>
</evidence>
<protein>
    <submittedName>
        <fullName evidence="2">Uncharacterized protein</fullName>
    </submittedName>
</protein>
<evidence type="ECO:0000256" key="1">
    <source>
        <dbReference type="SAM" id="MobiDB-lite"/>
    </source>
</evidence>
<accession>A0A7W6E7I2</accession>
<evidence type="ECO:0000313" key="2">
    <source>
        <dbReference type="EMBL" id="MBB3996172.1"/>
    </source>
</evidence>
<sequence>MTVPETPNAPRSEVGNTDIDERADRIKLLQSRVAALGPVDPDFDMKAFTDELWDEESP</sequence>
<keyword evidence="3" id="KW-1185">Reference proteome</keyword>
<comment type="caution">
    <text evidence="2">The sequence shown here is derived from an EMBL/GenBank/DDBJ whole genome shotgun (WGS) entry which is preliminary data.</text>
</comment>
<dbReference type="EMBL" id="JACIEI010000040">
    <property type="protein sequence ID" value="MBB3996172.1"/>
    <property type="molecule type" value="Genomic_DNA"/>
</dbReference>
<reference evidence="2 3" key="1">
    <citation type="submission" date="2020-08" db="EMBL/GenBank/DDBJ databases">
        <title>Genomic Encyclopedia of Type Strains, Phase IV (KMG-IV): sequencing the most valuable type-strain genomes for metagenomic binning, comparative biology and taxonomic classification.</title>
        <authorList>
            <person name="Goeker M."/>
        </authorList>
    </citation>
    <scope>NUCLEOTIDE SEQUENCE [LARGE SCALE GENOMIC DNA]</scope>
    <source>
        <strain evidence="2 3">DSM 102234</strain>
    </source>
</reference>
<proteinExistence type="predicted"/>